<dbReference type="CDD" id="cd14659">
    <property type="entry name" value="Imelysin-like_IPPA"/>
    <property type="match status" value="1"/>
</dbReference>
<comment type="subcellular location">
    <subcellularLocation>
        <location evidence="1">Cell envelope</location>
    </subcellularLocation>
</comment>
<keyword evidence="6" id="KW-1185">Reference proteome</keyword>
<dbReference type="Gene3D" id="1.20.1420.20">
    <property type="entry name" value="M75 peptidase, HXXE motif"/>
    <property type="match status" value="1"/>
</dbReference>
<dbReference type="InterPro" id="IPR038352">
    <property type="entry name" value="Imelysin_sf"/>
</dbReference>
<feature type="domain" description="Imelysin-like" evidence="4">
    <location>
        <begin position="60"/>
        <end position="357"/>
    </location>
</feature>
<feature type="signal peptide" evidence="3">
    <location>
        <begin position="1"/>
        <end position="34"/>
    </location>
</feature>
<dbReference type="Pfam" id="PF09375">
    <property type="entry name" value="Peptidase_M75"/>
    <property type="match status" value="1"/>
</dbReference>
<evidence type="ECO:0000313" key="6">
    <source>
        <dbReference type="Proteomes" id="UP000478208"/>
    </source>
</evidence>
<dbReference type="Proteomes" id="UP000478208">
    <property type="component" value="Unassembled WGS sequence"/>
</dbReference>
<evidence type="ECO:0000259" key="4">
    <source>
        <dbReference type="Pfam" id="PF09375"/>
    </source>
</evidence>
<protein>
    <submittedName>
        <fullName evidence="5">Peptidase M75 superfamily protein</fullName>
    </submittedName>
</protein>
<proteinExistence type="predicted"/>
<evidence type="ECO:0000313" key="5">
    <source>
        <dbReference type="EMBL" id="MUU79791.1"/>
    </source>
</evidence>
<dbReference type="InterPro" id="IPR018976">
    <property type="entry name" value="Imelysin-like"/>
</dbReference>
<sequence length="388" mass="42626">MLIYLCTRKRKIQMLKKIILFVIVVIAISCSSSDDNGSSNNDDGFDRTALLTNVADNIIMPAFQDLQSKLASVDAATTSFITDKSTANLDALSDAWLEAYKVWQHVQIYNLGEADNLGGGERGFVSFFNIYPVTVADIENAVNTGSYDLNTANYHDAQGFPALDFLIHGVATNDTLPLDKFTTNSDFEGFTTYLTDVVNQMITLNTAIINNWESSFRSTFIANTDSGVNGSFNKLANDIVYSYEKDFRAQKIGIPAGIFSNGGTLPETVEAFYKKDVSKELSLEALSGIENLFNGIPYNSVSSISGSSFSVYLEFLDREDLVTEINNQFAAGRNAINSLNDDYTQQLSDNSIQMTAAYDIIQAAVPKLKVDMKQALNFVIDYVDGDGD</sequence>
<keyword evidence="2 3" id="KW-0732">Signal</keyword>
<evidence type="ECO:0000256" key="3">
    <source>
        <dbReference type="SAM" id="SignalP"/>
    </source>
</evidence>
<dbReference type="InterPro" id="IPR034984">
    <property type="entry name" value="Imelysin-like_IPPA"/>
</dbReference>
<comment type="caution">
    <text evidence="5">The sequence shown here is derived from an EMBL/GenBank/DDBJ whole genome shotgun (WGS) entry which is preliminary data.</text>
</comment>
<reference evidence="5 6" key="1">
    <citation type="submission" date="2019-12" db="EMBL/GenBank/DDBJ databases">
        <authorList>
            <person name="Li J."/>
        </authorList>
    </citation>
    <scope>NUCLEOTIDE SEQUENCE [LARGE SCALE GENOMIC DNA]</scope>
    <source>
        <strain evidence="5 6">HL2-2</strain>
    </source>
</reference>
<evidence type="ECO:0000256" key="2">
    <source>
        <dbReference type="ARBA" id="ARBA00022729"/>
    </source>
</evidence>
<dbReference type="EMBL" id="WOWS01000008">
    <property type="protein sequence ID" value="MUU79791.1"/>
    <property type="molecule type" value="Genomic_DNA"/>
</dbReference>
<evidence type="ECO:0000256" key="1">
    <source>
        <dbReference type="ARBA" id="ARBA00004196"/>
    </source>
</evidence>
<organism evidence="5 6">
    <name type="scientific">Winogradskyella endarachnes</name>
    <dbReference type="NCBI Taxonomy" id="2681965"/>
    <lineage>
        <taxon>Bacteria</taxon>
        <taxon>Pseudomonadati</taxon>
        <taxon>Bacteroidota</taxon>
        <taxon>Flavobacteriia</taxon>
        <taxon>Flavobacteriales</taxon>
        <taxon>Flavobacteriaceae</taxon>
        <taxon>Winogradskyella</taxon>
    </lineage>
</organism>
<dbReference type="AlphaFoldDB" id="A0A6L6UBS0"/>
<gene>
    <name evidence="5" type="ORF">GN138_15190</name>
</gene>
<dbReference type="GO" id="GO:0030313">
    <property type="term" value="C:cell envelope"/>
    <property type="evidence" value="ECO:0007669"/>
    <property type="project" value="UniProtKB-SubCell"/>
</dbReference>
<name>A0A6L6UBS0_9FLAO</name>
<feature type="chain" id="PRO_5026708797" evidence="3">
    <location>
        <begin position="35"/>
        <end position="388"/>
    </location>
</feature>
<accession>A0A6L6UBS0</accession>